<dbReference type="PANTHER" id="PTHR33908:SF11">
    <property type="entry name" value="MEMBRANE PROTEIN"/>
    <property type="match status" value="1"/>
</dbReference>
<keyword evidence="2" id="KW-1003">Cell membrane</keyword>
<evidence type="ECO:0000256" key="7">
    <source>
        <dbReference type="ARBA" id="ARBA00023136"/>
    </source>
</evidence>
<keyword evidence="3 10" id="KW-0328">Glycosyltransferase</keyword>
<reference evidence="10" key="2">
    <citation type="submission" date="2024-05" db="EMBL/GenBank/DDBJ databases">
        <title>Rhodohalobacter halophilus gen. nov., sp. nov., a moderately halophilic member of the family Balneolaceae.</title>
        <authorList>
            <person name="Xia J."/>
        </authorList>
    </citation>
    <scope>NUCLEOTIDE SEQUENCE</scope>
    <source>
        <strain evidence="10">WB101</strain>
    </source>
</reference>
<feature type="transmembrane region" description="Helical" evidence="8">
    <location>
        <begin position="88"/>
        <end position="106"/>
    </location>
</feature>
<dbReference type="InterPro" id="IPR038731">
    <property type="entry name" value="RgtA/B/C-like"/>
</dbReference>
<dbReference type="RefSeq" id="WP_237851921.1">
    <property type="nucleotide sequence ID" value="NZ_JAKLWS010000001.1"/>
</dbReference>
<sequence length="468" mass="53483">MNRKKEAIKISVVLILILGLIVNLFTIYTFPSWFDEAYFANISFNLANGKGFLQDLIPGYNNGQVLIYGPVYFFLQSQLIHLFGLDQFVFRLPNLVAGYLSVFLLYKILRDRGCNQTFSLLFLAAAIVDVSFNRNLVYGRMDLAALLFVILALFLTHRIEFQKKSGYLVQWLLVGLLSTAAYLTTPRALFLLPIVFVMAFYKLFVEPKSKISAYQWIAATGASLVFIVPIFLWIQYAGGFEEYASFFRARESVSSHIGVSFFRSFYDNVTIGIFIVMVLIYIQTVIKKPLLIGAVLTYLSFSFFVEEHGPYAAMITPILIAGIFYILSESVSRRFIQYSLSALIIVPGLFLIFLRGADLLANSDCRDSTNIPELINEPSNQKIIAPFKYYFFAENENREVVTFNRAKIDRKVLVKDADLIVSSNEMSDFLNRNNFEKVAEITCKPTKLPFLPGTFYERSTYTETFYNR</sequence>
<evidence type="ECO:0000256" key="5">
    <source>
        <dbReference type="ARBA" id="ARBA00022692"/>
    </source>
</evidence>
<feature type="transmembrane region" description="Helical" evidence="8">
    <location>
        <begin position="217"/>
        <end position="236"/>
    </location>
</feature>
<evidence type="ECO:0000256" key="2">
    <source>
        <dbReference type="ARBA" id="ARBA00022475"/>
    </source>
</evidence>
<dbReference type="PANTHER" id="PTHR33908">
    <property type="entry name" value="MANNOSYLTRANSFERASE YKCB-RELATED"/>
    <property type="match status" value="1"/>
</dbReference>
<name>A0ABS9K890_9BACT</name>
<accession>A0ABS9K890</accession>
<protein>
    <submittedName>
        <fullName evidence="10">Glycosyltransferase family 39 protein</fullName>
        <ecNumber evidence="10">2.4.-.-</ecNumber>
    </submittedName>
</protein>
<feature type="transmembrane region" description="Helical" evidence="8">
    <location>
        <begin position="12"/>
        <end position="30"/>
    </location>
</feature>
<feature type="domain" description="Glycosyltransferase RgtA/B/C/D-like" evidence="9">
    <location>
        <begin position="70"/>
        <end position="233"/>
    </location>
</feature>
<reference evidence="10" key="1">
    <citation type="submission" date="2022-01" db="EMBL/GenBank/DDBJ databases">
        <authorList>
            <person name="Wang Y."/>
        </authorList>
    </citation>
    <scope>NUCLEOTIDE SEQUENCE</scope>
    <source>
        <strain evidence="10">WB101</strain>
    </source>
</reference>
<evidence type="ECO:0000256" key="3">
    <source>
        <dbReference type="ARBA" id="ARBA00022676"/>
    </source>
</evidence>
<evidence type="ECO:0000256" key="8">
    <source>
        <dbReference type="SAM" id="Phobius"/>
    </source>
</evidence>
<dbReference type="Proteomes" id="UP001165366">
    <property type="component" value="Unassembled WGS sequence"/>
</dbReference>
<feature type="transmembrane region" description="Helical" evidence="8">
    <location>
        <begin position="138"/>
        <end position="155"/>
    </location>
</feature>
<keyword evidence="6 8" id="KW-1133">Transmembrane helix</keyword>
<dbReference type="Pfam" id="PF13231">
    <property type="entry name" value="PMT_2"/>
    <property type="match status" value="1"/>
</dbReference>
<gene>
    <name evidence="10" type="ORF">L6773_00750</name>
</gene>
<keyword evidence="7 8" id="KW-0472">Membrane</keyword>
<feature type="transmembrane region" description="Helical" evidence="8">
    <location>
        <begin position="265"/>
        <end position="282"/>
    </location>
</feature>
<feature type="transmembrane region" description="Helical" evidence="8">
    <location>
        <begin position="189"/>
        <end position="205"/>
    </location>
</feature>
<evidence type="ECO:0000256" key="1">
    <source>
        <dbReference type="ARBA" id="ARBA00004651"/>
    </source>
</evidence>
<feature type="transmembrane region" description="Helical" evidence="8">
    <location>
        <begin position="113"/>
        <end position="132"/>
    </location>
</feature>
<dbReference type="EMBL" id="JAKLWS010000001">
    <property type="protein sequence ID" value="MCG2587074.1"/>
    <property type="molecule type" value="Genomic_DNA"/>
</dbReference>
<keyword evidence="11" id="KW-1185">Reference proteome</keyword>
<comment type="subcellular location">
    <subcellularLocation>
        <location evidence="1">Cell membrane</location>
        <topology evidence="1">Multi-pass membrane protein</topology>
    </subcellularLocation>
</comment>
<feature type="transmembrane region" description="Helical" evidence="8">
    <location>
        <begin position="335"/>
        <end position="354"/>
    </location>
</feature>
<keyword evidence="5 8" id="KW-0812">Transmembrane</keyword>
<evidence type="ECO:0000313" key="11">
    <source>
        <dbReference type="Proteomes" id="UP001165366"/>
    </source>
</evidence>
<feature type="transmembrane region" description="Helical" evidence="8">
    <location>
        <begin position="167"/>
        <end position="183"/>
    </location>
</feature>
<dbReference type="InterPro" id="IPR050297">
    <property type="entry name" value="LipidA_mod_glycosyltrf_83"/>
</dbReference>
<dbReference type="EC" id="2.4.-.-" evidence="10"/>
<organism evidence="10 11">
    <name type="scientific">Rhodohalobacter sulfatireducens</name>
    <dbReference type="NCBI Taxonomy" id="2911366"/>
    <lineage>
        <taxon>Bacteria</taxon>
        <taxon>Pseudomonadati</taxon>
        <taxon>Balneolota</taxon>
        <taxon>Balneolia</taxon>
        <taxon>Balneolales</taxon>
        <taxon>Balneolaceae</taxon>
        <taxon>Rhodohalobacter</taxon>
    </lineage>
</organism>
<evidence type="ECO:0000259" key="9">
    <source>
        <dbReference type="Pfam" id="PF13231"/>
    </source>
</evidence>
<proteinExistence type="predicted"/>
<evidence type="ECO:0000256" key="6">
    <source>
        <dbReference type="ARBA" id="ARBA00022989"/>
    </source>
</evidence>
<dbReference type="GO" id="GO:0016757">
    <property type="term" value="F:glycosyltransferase activity"/>
    <property type="evidence" value="ECO:0007669"/>
    <property type="project" value="UniProtKB-KW"/>
</dbReference>
<comment type="caution">
    <text evidence="10">The sequence shown here is derived from an EMBL/GenBank/DDBJ whole genome shotgun (WGS) entry which is preliminary data.</text>
</comment>
<evidence type="ECO:0000256" key="4">
    <source>
        <dbReference type="ARBA" id="ARBA00022679"/>
    </source>
</evidence>
<evidence type="ECO:0000313" key="10">
    <source>
        <dbReference type="EMBL" id="MCG2587074.1"/>
    </source>
</evidence>
<feature type="transmembrane region" description="Helical" evidence="8">
    <location>
        <begin position="311"/>
        <end position="328"/>
    </location>
</feature>
<keyword evidence="4 10" id="KW-0808">Transferase</keyword>
<feature type="transmembrane region" description="Helical" evidence="8">
    <location>
        <begin position="289"/>
        <end position="305"/>
    </location>
</feature>